<dbReference type="AlphaFoldDB" id="A0A101ST95"/>
<feature type="domain" description="SecDF P1 head subdomain" evidence="2">
    <location>
        <begin position="135"/>
        <end position="237"/>
    </location>
</feature>
<dbReference type="STRING" id="285568.AQJ66_27975"/>
<dbReference type="RefSeq" id="WP_061927597.1">
    <property type="nucleotide sequence ID" value="NZ_KQ948867.1"/>
</dbReference>
<feature type="transmembrane region" description="Helical" evidence="1">
    <location>
        <begin position="51"/>
        <end position="71"/>
    </location>
</feature>
<proteinExistence type="predicted"/>
<dbReference type="EMBL" id="LMWX01000051">
    <property type="protein sequence ID" value="KUN79795.1"/>
    <property type="molecule type" value="Genomic_DNA"/>
</dbReference>
<name>A0A101ST95_9ACTN</name>
<keyword evidence="4" id="KW-1185">Reference proteome</keyword>
<keyword evidence="1" id="KW-1133">Transmembrane helix</keyword>
<evidence type="ECO:0000313" key="3">
    <source>
        <dbReference type="EMBL" id="KUN79795.1"/>
    </source>
</evidence>
<dbReference type="OrthoDB" id="4157300at2"/>
<dbReference type="Proteomes" id="UP000053024">
    <property type="component" value="Unassembled WGS sequence"/>
</dbReference>
<reference evidence="3 4" key="1">
    <citation type="submission" date="2015-10" db="EMBL/GenBank/DDBJ databases">
        <title>Draft genome sequence of Streptomyces bungoensis DSM 41781, type strain for the species Streptomyces bungoensis.</title>
        <authorList>
            <person name="Ruckert C."/>
            <person name="Winkler A."/>
            <person name="Kalinowski J."/>
            <person name="Kampfer P."/>
            <person name="Glaeser S."/>
        </authorList>
    </citation>
    <scope>NUCLEOTIDE SEQUENCE [LARGE SCALE GENOMIC DNA]</scope>
    <source>
        <strain evidence="3 4">DSM 41781</strain>
    </source>
</reference>
<evidence type="ECO:0000259" key="2">
    <source>
        <dbReference type="Pfam" id="PF22599"/>
    </source>
</evidence>
<keyword evidence="1" id="KW-0472">Membrane</keyword>
<comment type="caution">
    <text evidence="3">The sequence shown here is derived from an EMBL/GenBank/DDBJ whole genome shotgun (WGS) entry which is preliminary data.</text>
</comment>
<organism evidence="3 4">
    <name type="scientific">Streptomyces bungoensis</name>
    <dbReference type="NCBI Taxonomy" id="285568"/>
    <lineage>
        <taxon>Bacteria</taxon>
        <taxon>Bacillati</taxon>
        <taxon>Actinomycetota</taxon>
        <taxon>Actinomycetes</taxon>
        <taxon>Kitasatosporales</taxon>
        <taxon>Streptomycetaceae</taxon>
        <taxon>Streptomyces</taxon>
    </lineage>
</organism>
<evidence type="ECO:0000313" key="4">
    <source>
        <dbReference type="Proteomes" id="UP000053024"/>
    </source>
</evidence>
<dbReference type="Pfam" id="PF22599">
    <property type="entry name" value="SecDF_P1_head"/>
    <property type="match status" value="1"/>
</dbReference>
<dbReference type="Gene3D" id="3.30.1360.200">
    <property type="match status" value="1"/>
</dbReference>
<keyword evidence="1" id="KW-0812">Transmembrane</keyword>
<protein>
    <recommendedName>
        <fullName evidence="2">SecDF P1 head subdomain domain-containing protein</fullName>
    </recommendedName>
</protein>
<sequence>MNDSTEHPLHETLLHDALHAHVRESGGDAAGAHAVGLADGALRVARRRQRLARAGVGAVAAAVVATAWVAVAEGTPQRAHVVEPAAGDGTGNTGTAAPVSLLPVTSSVEHACAQGSDGYTVRATPTQPALCVHADRARGMTDVRVTSAKAEKSTVDGTWQVEVTLSPADRTRFAALTGSIAAAPAPRNGFAVVIDGRLWGNPFVTTSITGGRFEIVGAHVGDLTSATAHDLARRLDPGR</sequence>
<evidence type="ECO:0000256" key="1">
    <source>
        <dbReference type="SAM" id="Phobius"/>
    </source>
</evidence>
<accession>A0A101ST95</accession>
<dbReference type="InterPro" id="IPR054384">
    <property type="entry name" value="SecDF_P1_head"/>
</dbReference>
<gene>
    <name evidence="3" type="ORF">AQJ66_27975</name>
</gene>